<feature type="region of interest" description="Disordered" evidence="1">
    <location>
        <begin position="1"/>
        <end position="32"/>
    </location>
</feature>
<feature type="region of interest" description="Disordered" evidence="1">
    <location>
        <begin position="354"/>
        <end position="376"/>
    </location>
</feature>
<reference evidence="2" key="1">
    <citation type="submission" date="2023-02" db="EMBL/GenBank/DDBJ databases">
        <title>Genome of toxic invasive species Heracleum sosnowskyi carries increased number of genes despite the absence of recent whole-genome duplications.</title>
        <authorList>
            <person name="Schelkunov M."/>
            <person name="Shtratnikova V."/>
            <person name="Makarenko M."/>
            <person name="Klepikova A."/>
            <person name="Omelchenko D."/>
            <person name="Novikova G."/>
            <person name="Obukhova E."/>
            <person name="Bogdanov V."/>
            <person name="Penin A."/>
            <person name="Logacheva M."/>
        </authorList>
    </citation>
    <scope>NUCLEOTIDE SEQUENCE</scope>
    <source>
        <strain evidence="2">Hsosn_3</strain>
        <tissue evidence="2">Leaf</tissue>
    </source>
</reference>
<evidence type="ECO:0000313" key="3">
    <source>
        <dbReference type="Proteomes" id="UP001237642"/>
    </source>
</evidence>
<feature type="compositionally biased region" description="Polar residues" evidence="1">
    <location>
        <begin position="358"/>
        <end position="371"/>
    </location>
</feature>
<protein>
    <submittedName>
        <fullName evidence="2">Microsomal signal peptidase 25 kDa subunit family protein</fullName>
    </submittedName>
</protein>
<evidence type="ECO:0000256" key="1">
    <source>
        <dbReference type="SAM" id="MobiDB-lite"/>
    </source>
</evidence>
<dbReference type="PANTHER" id="PTHR36741:SF1">
    <property type="entry name" value="OS07G0100500 PROTEIN"/>
    <property type="match status" value="1"/>
</dbReference>
<reference evidence="2" key="2">
    <citation type="submission" date="2023-05" db="EMBL/GenBank/DDBJ databases">
        <authorList>
            <person name="Schelkunov M.I."/>
        </authorList>
    </citation>
    <scope>NUCLEOTIDE SEQUENCE</scope>
    <source>
        <strain evidence="2">Hsosn_3</strain>
        <tissue evidence="2">Leaf</tissue>
    </source>
</reference>
<proteinExistence type="predicted"/>
<organism evidence="2 3">
    <name type="scientific">Heracleum sosnowskyi</name>
    <dbReference type="NCBI Taxonomy" id="360622"/>
    <lineage>
        <taxon>Eukaryota</taxon>
        <taxon>Viridiplantae</taxon>
        <taxon>Streptophyta</taxon>
        <taxon>Embryophyta</taxon>
        <taxon>Tracheophyta</taxon>
        <taxon>Spermatophyta</taxon>
        <taxon>Magnoliopsida</taxon>
        <taxon>eudicotyledons</taxon>
        <taxon>Gunneridae</taxon>
        <taxon>Pentapetalae</taxon>
        <taxon>asterids</taxon>
        <taxon>campanulids</taxon>
        <taxon>Apiales</taxon>
        <taxon>Apiaceae</taxon>
        <taxon>Apioideae</taxon>
        <taxon>apioid superclade</taxon>
        <taxon>Tordylieae</taxon>
        <taxon>Tordyliinae</taxon>
        <taxon>Heracleum</taxon>
    </lineage>
</organism>
<feature type="compositionally biased region" description="Basic and acidic residues" evidence="1">
    <location>
        <begin position="1"/>
        <end position="15"/>
    </location>
</feature>
<dbReference type="EMBL" id="JAUIZM010000006">
    <property type="protein sequence ID" value="KAK1377953.1"/>
    <property type="molecule type" value="Genomic_DNA"/>
</dbReference>
<evidence type="ECO:0000313" key="2">
    <source>
        <dbReference type="EMBL" id="KAK1377953.1"/>
    </source>
</evidence>
<dbReference type="AlphaFoldDB" id="A0AAD8I4Y5"/>
<name>A0AAD8I4Y5_9APIA</name>
<feature type="region of interest" description="Disordered" evidence="1">
    <location>
        <begin position="651"/>
        <end position="675"/>
    </location>
</feature>
<keyword evidence="3" id="KW-1185">Reference proteome</keyword>
<gene>
    <name evidence="2" type="ORF">POM88_024697</name>
</gene>
<accession>A0AAD8I4Y5</accession>
<dbReference type="Proteomes" id="UP001237642">
    <property type="component" value="Unassembled WGS sequence"/>
</dbReference>
<dbReference type="PANTHER" id="PTHR36741">
    <property type="entry name" value="OS07G0100500 PROTEIN"/>
    <property type="match status" value="1"/>
</dbReference>
<sequence>MDKKDEKSTNNRTIDDNDMNSNELNRSSSDESRRLLRSGDEIGLTERLNEILIEDVDDDLVFGEENVLQWLQALDMQVMGACRADERLKPMLKRNGGSSGSADDCLLAQLSQHFEPSEVAMLARCLCIPLVTIRVGKIDKQGTHLCPTSTRGNLTLTLLPTSNLRISFIGDDGEIERLATLSSSSSCSSVEIEKILADVSGRSFVIRITSCDHFYFWCSEKSKLLGDELIDKLNNLLTKKPSLAELTGISESRLGYFATRLHSYLGGPTVPQNQTNSVALATLPSDVLDVQFTTLSTKHARPRHNGNQAGKANAFYMGSLSPKSGSFKDGLPRNLSSLKISSRDKFRRRGESHLSLVDNLSSPSQTNSDQAGANEKDNLKEFNGNISSLTSSFLDSLGKSTELPSLSSAASNVPLSFISPYYCWCPPVTPTLQCAVAPIQLPISSTESFCLPPLSSLLSTSMPSSLLAHESPLELSEIPSLDFPPFLPDPLVRLPLSMASSQQIATFTPLMCDPIVHIPVIDICSSGPVYLVSAGPAISTTIPSLHPTHPLIPASDSMIESSARETLRLLISNSSQTNSQLMSVFPSVITGNGEAQSILAHGSRGLYEGASDVGNIANSIAAMSLVSLSERSVGNSSVFNRCLSQGDMVDQLEKQGGGGSGGTCLDDEGRGGLVD</sequence>
<comment type="caution">
    <text evidence="2">The sequence shown here is derived from an EMBL/GenBank/DDBJ whole genome shotgun (WGS) entry which is preliminary data.</text>
</comment>